<accession>A0ABU5P1V5</accession>
<dbReference type="PROSITE" id="PS51273">
    <property type="entry name" value="GATASE_TYPE_1"/>
    <property type="match status" value="1"/>
</dbReference>
<dbReference type="PANTHER" id="PTHR42695">
    <property type="entry name" value="GLUTAMINE AMIDOTRANSFERASE YLR126C-RELATED"/>
    <property type="match status" value="1"/>
</dbReference>
<evidence type="ECO:0000313" key="3">
    <source>
        <dbReference type="Proteomes" id="UP001305746"/>
    </source>
</evidence>
<dbReference type="InterPro" id="IPR017926">
    <property type="entry name" value="GATASE"/>
</dbReference>
<name>A0ABU5P1V5_9GAMM</name>
<gene>
    <name evidence="2" type="ORF">U5822_15365</name>
</gene>
<dbReference type="InterPro" id="IPR029062">
    <property type="entry name" value="Class_I_gatase-like"/>
</dbReference>
<dbReference type="RefSeq" id="WP_322856487.1">
    <property type="nucleotide sequence ID" value="NZ_JAYDCJ010000003.1"/>
</dbReference>
<dbReference type="InterPro" id="IPR044992">
    <property type="entry name" value="ChyE-like"/>
</dbReference>
<dbReference type="CDD" id="cd01741">
    <property type="entry name" value="GATase1_1"/>
    <property type="match status" value="1"/>
</dbReference>
<protein>
    <submittedName>
        <fullName evidence="2">Glutamine amidotransferase</fullName>
    </submittedName>
</protein>
<dbReference type="EMBL" id="JAYDCJ010000003">
    <property type="protein sequence ID" value="MEA1082053.1"/>
    <property type="molecule type" value="Genomic_DNA"/>
</dbReference>
<comment type="caution">
    <text evidence="2">The sequence shown here is derived from an EMBL/GenBank/DDBJ whole genome shotgun (WGS) entry which is preliminary data.</text>
</comment>
<dbReference type="SUPFAM" id="SSF52317">
    <property type="entry name" value="Class I glutamine amidotransferase-like"/>
    <property type="match status" value="1"/>
</dbReference>
<sequence length="259" mass="28628">MTFKIGILATGITPDALIDEFGSYADMFPRLLGKAGFEFDYRTFDVRDGEFPAAATDCDGWIITGSKANVYEDLPWMRTLKGLIRDIYQADRPILGICFGHQIIADAFDARVDKFSGGWGVGLHQYTLKRPVEGLTLASSTFTLSAMHQDQVLEKPEAAEVLAESAFCPYAVLRYNNRILTFQAHPEFDVTFERRLVQHLKGQSVPEADANQALDGLSKPDAATDSLAIAAWMARFLTRDADEQSNSSSASERTEEACP</sequence>
<keyword evidence="3" id="KW-1185">Reference proteome</keyword>
<feature type="domain" description="Glutamine amidotransferase" evidence="1">
    <location>
        <begin position="17"/>
        <end position="191"/>
    </location>
</feature>
<dbReference type="PANTHER" id="PTHR42695:SF5">
    <property type="entry name" value="GLUTAMINE AMIDOTRANSFERASE YLR126C-RELATED"/>
    <property type="match status" value="1"/>
</dbReference>
<dbReference type="Pfam" id="PF00117">
    <property type="entry name" value="GATase"/>
    <property type="match status" value="1"/>
</dbReference>
<reference evidence="2 3" key="1">
    <citation type="submission" date="2023-12" db="EMBL/GenBank/DDBJ databases">
        <title>Marinobacter qingdaonensis sp. nov., isolated from the intertidal sediment of Qingdao, PR China.</title>
        <authorList>
            <person name="Li Y."/>
        </authorList>
    </citation>
    <scope>NUCLEOTIDE SEQUENCE [LARGE SCALE GENOMIC DNA]</scope>
    <source>
        <strain evidence="2 3">ASW11-75</strain>
    </source>
</reference>
<keyword evidence="2" id="KW-0315">Glutamine amidotransferase</keyword>
<dbReference type="Proteomes" id="UP001305746">
    <property type="component" value="Unassembled WGS sequence"/>
</dbReference>
<dbReference type="Gene3D" id="3.40.50.880">
    <property type="match status" value="1"/>
</dbReference>
<evidence type="ECO:0000313" key="2">
    <source>
        <dbReference type="EMBL" id="MEA1082053.1"/>
    </source>
</evidence>
<proteinExistence type="predicted"/>
<evidence type="ECO:0000259" key="1">
    <source>
        <dbReference type="Pfam" id="PF00117"/>
    </source>
</evidence>
<organism evidence="2 3">
    <name type="scientific">Marinobacter qingdaonensis</name>
    <dbReference type="NCBI Taxonomy" id="3108486"/>
    <lineage>
        <taxon>Bacteria</taxon>
        <taxon>Pseudomonadati</taxon>
        <taxon>Pseudomonadota</taxon>
        <taxon>Gammaproteobacteria</taxon>
        <taxon>Pseudomonadales</taxon>
        <taxon>Marinobacteraceae</taxon>
        <taxon>Marinobacter</taxon>
    </lineage>
</organism>